<keyword evidence="3" id="KW-1185">Reference proteome</keyword>
<organism evidence="2 3">
    <name type="scientific">Bacillus phage BCD7</name>
    <dbReference type="NCBI Taxonomy" id="1136534"/>
    <lineage>
        <taxon>Viruses</taxon>
        <taxon>Duplodnaviria</taxon>
        <taxon>Heunggongvirae</taxon>
        <taxon>Uroviricota</taxon>
        <taxon>Caudoviricetes</taxon>
        <taxon>Becedseptimavirus</taxon>
        <taxon>Becedseptimavirus BCD7</taxon>
    </lineage>
</organism>
<protein>
    <submittedName>
        <fullName evidence="2">Uncharacterized protein</fullName>
    </submittedName>
</protein>
<name>J9PTX0_9CAUD</name>
<dbReference type="RefSeq" id="YP_007005857.1">
    <property type="nucleotide sequence ID" value="NC_019515.1"/>
</dbReference>
<dbReference type="GeneID" id="14011525"/>
<accession>J9PTX0</accession>
<keyword evidence="1" id="KW-0472">Membrane</keyword>
<evidence type="ECO:0000256" key="1">
    <source>
        <dbReference type="SAM" id="Phobius"/>
    </source>
</evidence>
<keyword evidence="1" id="KW-0812">Transmembrane</keyword>
<dbReference type="KEGG" id="vg:14011525"/>
<proteinExistence type="predicted"/>
<keyword evidence="1" id="KW-1133">Transmembrane helix</keyword>
<gene>
    <name evidence="2" type="ORF">BCD7_0006</name>
</gene>
<sequence>MKLVEKAMQKREFDENYTGNDALLDTLGVLVSIYRKADTLLRKPVTQVLQVGSFILLGYAVLVLYSWLIV</sequence>
<dbReference type="Proteomes" id="UP000006298">
    <property type="component" value="Segment"/>
</dbReference>
<evidence type="ECO:0000313" key="3">
    <source>
        <dbReference type="Proteomes" id="UP000006298"/>
    </source>
</evidence>
<dbReference type="EMBL" id="JN712910">
    <property type="protein sequence ID" value="AEZ50453.1"/>
    <property type="molecule type" value="Genomic_DNA"/>
</dbReference>
<feature type="transmembrane region" description="Helical" evidence="1">
    <location>
        <begin position="48"/>
        <end position="68"/>
    </location>
</feature>
<evidence type="ECO:0000313" key="2">
    <source>
        <dbReference type="EMBL" id="AEZ50453.1"/>
    </source>
</evidence>
<reference evidence="2 3" key="1">
    <citation type="submission" date="2011-09" db="EMBL/GenBank/DDBJ databases">
        <title>Complete Genome Sequence of Bacillus cereus Bacteriophage BCD7.</title>
        <authorList>
            <person name="Lee J.-H."/>
            <person name="Shin H."/>
            <person name="Son B."/>
            <person name="Ryu S."/>
        </authorList>
    </citation>
    <scope>NUCLEOTIDE SEQUENCE [LARGE SCALE GENOMIC DNA]</scope>
</reference>